<keyword evidence="5" id="KW-0598">Phosphotransferase system</keyword>
<dbReference type="InterPro" id="IPR013012">
    <property type="entry name" value="PTS_EIIB_3"/>
</dbReference>
<evidence type="ECO:0000256" key="2">
    <source>
        <dbReference type="ARBA" id="ARBA00022553"/>
    </source>
</evidence>
<evidence type="ECO:0000256" key="5">
    <source>
        <dbReference type="ARBA" id="ARBA00022683"/>
    </source>
</evidence>
<evidence type="ECO:0000313" key="10">
    <source>
        <dbReference type="Proteomes" id="UP001652461"/>
    </source>
</evidence>
<evidence type="ECO:0000313" key="9">
    <source>
        <dbReference type="EMBL" id="MCU6695811.1"/>
    </source>
</evidence>
<evidence type="ECO:0000259" key="8">
    <source>
        <dbReference type="PROSITE" id="PS51100"/>
    </source>
</evidence>
<organism evidence="9 10">
    <name type="scientific">Laedolimicola ammoniilytica</name>
    <dbReference type="NCBI Taxonomy" id="2981771"/>
    <lineage>
        <taxon>Bacteria</taxon>
        <taxon>Bacillati</taxon>
        <taxon>Bacillota</taxon>
        <taxon>Clostridia</taxon>
        <taxon>Lachnospirales</taxon>
        <taxon>Lachnospiraceae</taxon>
        <taxon>Laedolimicola</taxon>
    </lineage>
</organism>
<keyword evidence="1" id="KW-0813">Transport</keyword>
<dbReference type="PANTHER" id="PTHR34581">
    <property type="entry name" value="PTS SYSTEM N,N'-DIACETYLCHITOBIOSE-SPECIFIC EIIB COMPONENT"/>
    <property type="match status" value="1"/>
</dbReference>
<evidence type="ECO:0000256" key="1">
    <source>
        <dbReference type="ARBA" id="ARBA00022448"/>
    </source>
</evidence>
<dbReference type="Proteomes" id="UP001652461">
    <property type="component" value="Unassembled WGS sequence"/>
</dbReference>
<sequence length="104" mass="11328">MEKIHVLLMCSSGMSSTIIKANMAKAAEKMGIDLTVDAKAESAVNVERDMNPADIIMLAPQVRYIKSDIEKKSGGKPVEVMSMRDYGLGNGESILKEALKKLEN</sequence>
<comment type="caution">
    <text evidence="9">The sequence shown here is derived from an EMBL/GenBank/DDBJ whole genome shotgun (WGS) entry which is preliminary data.</text>
</comment>
<proteinExistence type="predicted"/>
<gene>
    <name evidence="9" type="ORF">OCV63_02725</name>
</gene>
<dbReference type="EMBL" id="JAOQKC010000003">
    <property type="protein sequence ID" value="MCU6695811.1"/>
    <property type="molecule type" value="Genomic_DNA"/>
</dbReference>
<keyword evidence="2" id="KW-0597">Phosphoprotein</keyword>
<dbReference type="SUPFAM" id="SSF52794">
    <property type="entry name" value="PTS system IIB component-like"/>
    <property type="match status" value="1"/>
</dbReference>
<evidence type="ECO:0000256" key="7">
    <source>
        <dbReference type="PROSITE-ProRule" id="PRU00423"/>
    </source>
</evidence>
<evidence type="ECO:0000256" key="4">
    <source>
        <dbReference type="ARBA" id="ARBA00022679"/>
    </source>
</evidence>
<keyword evidence="4" id="KW-0808">Transferase</keyword>
<name>A0ABT2RU16_9FIRM</name>
<feature type="domain" description="PTS EIIB type-3" evidence="8">
    <location>
        <begin position="3"/>
        <end position="104"/>
    </location>
</feature>
<dbReference type="InterPro" id="IPR051819">
    <property type="entry name" value="PTS_sugar-specific_EIIB"/>
</dbReference>
<dbReference type="PROSITE" id="PS51100">
    <property type="entry name" value="PTS_EIIB_TYPE_3"/>
    <property type="match status" value="1"/>
</dbReference>
<feature type="modified residue" description="Phosphocysteine; by EIIA" evidence="7">
    <location>
        <position position="10"/>
    </location>
</feature>
<dbReference type="InterPro" id="IPR003501">
    <property type="entry name" value="PTS_EIIB_2/3"/>
</dbReference>
<dbReference type="RefSeq" id="WP_262670610.1">
    <property type="nucleotide sequence ID" value="NZ_JAOQKC010000003.1"/>
</dbReference>
<dbReference type="InterPro" id="IPR036095">
    <property type="entry name" value="PTS_EIIB-like_sf"/>
</dbReference>
<keyword evidence="3 9" id="KW-0762">Sugar transport</keyword>
<dbReference type="PANTHER" id="PTHR34581:SF2">
    <property type="entry name" value="PTS SYSTEM N,N'-DIACETYLCHITOBIOSE-SPECIFIC EIIB COMPONENT"/>
    <property type="match status" value="1"/>
</dbReference>
<reference evidence="9 10" key="1">
    <citation type="journal article" date="2021" name="ISME Commun">
        <title>Automated analysis of genomic sequences facilitates high-throughput and comprehensive description of bacteria.</title>
        <authorList>
            <person name="Hitch T.C.A."/>
        </authorList>
    </citation>
    <scope>NUCLEOTIDE SEQUENCE [LARGE SCALE GENOMIC DNA]</scope>
    <source>
        <strain evidence="9 10">Sanger_04</strain>
    </source>
</reference>
<protein>
    <submittedName>
        <fullName evidence="9">PTS sugar transporter subunit IIB</fullName>
    </submittedName>
</protein>
<evidence type="ECO:0000256" key="6">
    <source>
        <dbReference type="ARBA" id="ARBA00022777"/>
    </source>
</evidence>
<dbReference type="Gene3D" id="3.40.50.2300">
    <property type="match status" value="1"/>
</dbReference>
<keyword evidence="6" id="KW-0418">Kinase</keyword>
<dbReference type="Pfam" id="PF02302">
    <property type="entry name" value="PTS_IIB"/>
    <property type="match status" value="1"/>
</dbReference>
<evidence type="ECO:0000256" key="3">
    <source>
        <dbReference type="ARBA" id="ARBA00022597"/>
    </source>
</evidence>
<accession>A0ABT2RU16</accession>
<keyword evidence="10" id="KW-1185">Reference proteome</keyword>